<evidence type="ECO:0000313" key="5">
    <source>
        <dbReference type="Proteomes" id="UP001204772"/>
    </source>
</evidence>
<proteinExistence type="inferred from homology"/>
<name>A0ABT1G0L1_9BACT</name>
<dbReference type="Pfam" id="PF01051">
    <property type="entry name" value="Rep3_N"/>
    <property type="match status" value="1"/>
</dbReference>
<accession>A0ABT1G0L1</accession>
<evidence type="ECO:0000256" key="2">
    <source>
        <dbReference type="SAM" id="Coils"/>
    </source>
</evidence>
<keyword evidence="2" id="KW-0175">Coiled coil</keyword>
<dbReference type="InterPro" id="IPR036388">
    <property type="entry name" value="WH-like_DNA-bd_sf"/>
</dbReference>
<comment type="caution">
    <text evidence="4">The sequence shown here is derived from an EMBL/GenBank/DDBJ whole genome shotgun (WGS) entry which is preliminary data.</text>
</comment>
<dbReference type="Proteomes" id="UP001204772">
    <property type="component" value="Unassembled WGS sequence"/>
</dbReference>
<keyword evidence="5" id="KW-1185">Reference proteome</keyword>
<feature type="coiled-coil region" evidence="2">
    <location>
        <begin position="329"/>
        <end position="370"/>
    </location>
</feature>
<evidence type="ECO:0000259" key="3">
    <source>
        <dbReference type="Pfam" id="PF01051"/>
    </source>
</evidence>
<dbReference type="InterPro" id="IPR036390">
    <property type="entry name" value="WH_DNA-bd_sf"/>
</dbReference>
<sequence>MASEKDDKRHKAILAVSKDPYKLAKGNPLINSSFDITAIQFKILLHMISKVDMSLEDFQPITIQISEFQKFANINTKAIYEVIEVQAEKLKNKSIFYEDDEIRLSTNLLSSWKYHKKKGCYTFRFDPELKPFLLDLKENFTVYDIRNIIQLDSAYAIRFFELCKQFENLGRFEMQVNEIKHLFKIEDKYKNYYDFKKYVIEQARKELKSYSELYFDIDKEIKQGRKVASLRFKIIKNKKKFERKDLIDITPPAEHNNESNDVQIIHSLVSNYVAVEVVEKWLSLYPMEQINIGISYTLEQVKANKIKDVGGYLQTMVASKSLYEEEVKKKKLKEEVRVKERMVKAKVDQQQQLELEQQQLRSDFHNAKESFTIEKIENGNEELRSNFIQYLQIRKDKGDFLSALSLDNYKTDPLYPKNSKEEFIFNIKNGGSFAASMITYIVDNLYKEEFEPIRVTYLTKGKELNIFVD</sequence>
<organism evidence="4 5">
    <name type="scientific">Runella salmonicolor</name>
    <dbReference type="NCBI Taxonomy" id="2950278"/>
    <lineage>
        <taxon>Bacteria</taxon>
        <taxon>Pseudomonadati</taxon>
        <taxon>Bacteroidota</taxon>
        <taxon>Cytophagia</taxon>
        <taxon>Cytophagales</taxon>
        <taxon>Spirosomataceae</taxon>
        <taxon>Runella</taxon>
    </lineage>
</organism>
<evidence type="ECO:0000313" key="4">
    <source>
        <dbReference type="EMBL" id="MCP1386267.1"/>
    </source>
</evidence>
<gene>
    <name evidence="4" type="ORF">NCI00_27750</name>
</gene>
<dbReference type="RefSeq" id="WP_253533017.1">
    <property type="nucleotide sequence ID" value="NZ_JAMZEL010000020.1"/>
</dbReference>
<feature type="domain" description="Initiator Rep protein WH1" evidence="3">
    <location>
        <begin position="23"/>
        <end position="164"/>
    </location>
</feature>
<dbReference type="EMBL" id="JAMZEL010000020">
    <property type="protein sequence ID" value="MCP1386267.1"/>
    <property type="molecule type" value="Genomic_DNA"/>
</dbReference>
<dbReference type="Pfam" id="PF21205">
    <property type="entry name" value="Rep3_C"/>
    <property type="match status" value="1"/>
</dbReference>
<reference evidence="4 5" key="1">
    <citation type="submission" date="2022-06" db="EMBL/GenBank/DDBJ databases">
        <title>Runella sp. S5 genome sequencing.</title>
        <authorList>
            <person name="Park S."/>
        </authorList>
    </citation>
    <scope>NUCLEOTIDE SEQUENCE [LARGE SCALE GENOMIC DNA]</scope>
    <source>
        <strain evidence="4 5">S5</strain>
    </source>
</reference>
<comment type="similarity">
    <text evidence="1">Belongs to the initiator RepB protein family.</text>
</comment>
<protein>
    <submittedName>
        <fullName evidence="4">Replication initiation protein</fullName>
    </submittedName>
</protein>
<dbReference type="Gene3D" id="1.10.10.10">
    <property type="entry name" value="Winged helix-like DNA-binding domain superfamily/Winged helix DNA-binding domain"/>
    <property type="match status" value="2"/>
</dbReference>
<evidence type="ECO:0000256" key="1">
    <source>
        <dbReference type="ARBA" id="ARBA00038283"/>
    </source>
</evidence>
<dbReference type="SUPFAM" id="SSF46785">
    <property type="entry name" value="Winged helix' DNA-binding domain"/>
    <property type="match status" value="2"/>
</dbReference>
<dbReference type="InterPro" id="IPR000525">
    <property type="entry name" value="Initiator_Rep_WH1"/>
</dbReference>